<evidence type="ECO:0000313" key="4">
    <source>
        <dbReference type="Proteomes" id="UP001156666"/>
    </source>
</evidence>
<keyword evidence="4" id="KW-1185">Reference proteome</keyword>
<reference evidence="3" key="1">
    <citation type="journal article" date="2014" name="Int. J. Syst. Evol. Microbiol.">
        <title>Complete genome sequence of Corynebacterium casei LMG S-19264T (=DSM 44701T), isolated from a smear-ripened cheese.</title>
        <authorList>
            <consortium name="US DOE Joint Genome Institute (JGI-PGF)"/>
            <person name="Walter F."/>
            <person name="Albersmeier A."/>
            <person name="Kalinowski J."/>
            <person name="Ruckert C."/>
        </authorList>
    </citation>
    <scope>NUCLEOTIDE SEQUENCE</scope>
    <source>
        <strain evidence="3">NBRC 108769</strain>
    </source>
</reference>
<dbReference type="Proteomes" id="UP001156666">
    <property type="component" value="Unassembled WGS sequence"/>
</dbReference>
<protein>
    <submittedName>
        <fullName evidence="3">Glycosyl hydrolase</fullName>
    </submittedName>
</protein>
<feature type="domain" description="3-keto-alpha-glucoside-1,2-lyase/3-keto-2-hydroxy-glucal hydratase" evidence="2">
    <location>
        <begin position="26"/>
        <end position="229"/>
    </location>
</feature>
<feature type="signal peptide" evidence="1">
    <location>
        <begin position="1"/>
        <end position="20"/>
    </location>
</feature>
<gene>
    <name evidence="3" type="ORF">GCM10007940_14030</name>
</gene>
<accession>A0AA37SQJ2</accession>
<dbReference type="GO" id="GO:0016787">
    <property type="term" value="F:hydrolase activity"/>
    <property type="evidence" value="ECO:0007669"/>
    <property type="project" value="UniProtKB-KW"/>
</dbReference>
<keyword evidence="1" id="KW-0732">Signal</keyword>
<reference evidence="3" key="2">
    <citation type="submission" date="2023-01" db="EMBL/GenBank/DDBJ databases">
        <title>Draft genome sequence of Portibacter lacus strain NBRC 108769.</title>
        <authorList>
            <person name="Sun Q."/>
            <person name="Mori K."/>
        </authorList>
    </citation>
    <scope>NUCLEOTIDE SEQUENCE</scope>
    <source>
        <strain evidence="3">NBRC 108769</strain>
    </source>
</reference>
<feature type="chain" id="PRO_5041333843" evidence="1">
    <location>
        <begin position="21"/>
        <end position="232"/>
    </location>
</feature>
<dbReference type="EMBL" id="BSOH01000007">
    <property type="protein sequence ID" value="GLR16788.1"/>
    <property type="molecule type" value="Genomic_DNA"/>
</dbReference>
<sequence length="232" mass="25980">MQFKFLIVAIITICTFSLSAQNADEGFVSLFNGTSLDGWTATEENASSFLVEDGKLVARGGKAHLFYTGSVGDANFKDFELKMRIMTNEKSNSGVYFQTAYQKSGWPAKGFEAQVNSRHSDPRKTGSLYNIVNMWAPEAVVEPFLVKVDEKGEIFMLRESAPSTDGEWFDYYIKVVGNRIVIKVNGVITVDWTQPKDWEMGGRRIGEGTVGIQAHDPTCEVYYKDIQIKILD</sequence>
<dbReference type="AlphaFoldDB" id="A0AA37SQJ2"/>
<evidence type="ECO:0000256" key="1">
    <source>
        <dbReference type="SAM" id="SignalP"/>
    </source>
</evidence>
<evidence type="ECO:0000259" key="2">
    <source>
        <dbReference type="Pfam" id="PF06439"/>
    </source>
</evidence>
<dbReference type="RefSeq" id="WP_235291026.1">
    <property type="nucleotide sequence ID" value="NZ_BSOH01000007.1"/>
</dbReference>
<dbReference type="InterPro" id="IPR010496">
    <property type="entry name" value="AL/BT2_dom"/>
</dbReference>
<organism evidence="3 4">
    <name type="scientific">Portibacter lacus</name>
    <dbReference type="NCBI Taxonomy" id="1099794"/>
    <lineage>
        <taxon>Bacteria</taxon>
        <taxon>Pseudomonadati</taxon>
        <taxon>Bacteroidota</taxon>
        <taxon>Saprospiria</taxon>
        <taxon>Saprospirales</taxon>
        <taxon>Haliscomenobacteraceae</taxon>
        <taxon>Portibacter</taxon>
    </lineage>
</organism>
<keyword evidence="3" id="KW-0378">Hydrolase</keyword>
<proteinExistence type="predicted"/>
<dbReference type="Gene3D" id="2.60.120.560">
    <property type="entry name" value="Exo-inulinase, domain 1"/>
    <property type="match status" value="1"/>
</dbReference>
<evidence type="ECO:0000313" key="3">
    <source>
        <dbReference type="EMBL" id="GLR16788.1"/>
    </source>
</evidence>
<comment type="caution">
    <text evidence="3">The sequence shown here is derived from an EMBL/GenBank/DDBJ whole genome shotgun (WGS) entry which is preliminary data.</text>
</comment>
<dbReference type="Pfam" id="PF06439">
    <property type="entry name" value="3keto-disac_hyd"/>
    <property type="match status" value="1"/>
</dbReference>
<name>A0AA37SQJ2_9BACT</name>